<sequence length="154" mass="16873">MDTLKPAEKPAESTEFAAMRNEVAAVRREKLDHELEKLIDQGRLLPLLKAEVLTFAAGLDMAGTVSFSDGVEATQRDWFMGYLAKQPKVVSFGAMDLGDDPFSTTPNQRQGGNIPDGYHADRSQDALLTSARRIVQDKGVSFSDALDVAMKEAR</sequence>
<dbReference type="EMBL" id="WHUT02000015">
    <property type="protein sequence ID" value="NUB46494.1"/>
    <property type="molecule type" value="Genomic_DNA"/>
</dbReference>
<gene>
    <name evidence="1" type="ORF">GEU84_019045</name>
</gene>
<comment type="caution">
    <text evidence="1">The sequence shown here is derived from an EMBL/GenBank/DDBJ whole genome shotgun (WGS) entry which is preliminary data.</text>
</comment>
<dbReference type="RefSeq" id="WP_152828544.1">
    <property type="nucleotide sequence ID" value="NZ_WHUT02000015.1"/>
</dbReference>
<evidence type="ECO:0000313" key="1">
    <source>
        <dbReference type="EMBL" id="NUB46494.1"/>
    </source>
</evidence>
<protein>
    <submittedName>
        <fullName evidence="1">Uncharacterized protein</fullName>
    </submittedName>
</protein>
<dbReference type="AlphaFoldDB" id="A0A8X8GY92"/>
<keyword evidence="2" id="KW-1185">Reference proteome</keyword>
<evidence type="ECO:0000313" key="2">
    <source>
        <dbReference type="Proteomes" id="UP000484076"/>
    </source>
</evidence>
<name>A0A8X8GY92_9RHOB</name>
<proteinExistence type="predicted"/>
<dbReference type="Proteomes" id="UP000484076">
    <property type="component" value="Unassembled WGS sequence"/>
</dbReference>
<organism evidence="1 2">
    <name type="scientific">Fertoeibacter niger</name>
    <dbReference type="NCBI Taxonomy" id="2656921"/>
    <lineage>
        <taxon>Bacteria</taxon>
        <taxon>Pseudomonadati</taxon>
        <taxon>Pseudomonadota</taxon>
        <taxon>Alphaproteobacteria</taxon>
        <taxon>Rhodobacterales</taxon>
        <taxon>Paracoccaceae</taxon>
        <taxon>Fertoeibacter</taxon>
    </lineage>
</organism>
<reference evidence="1" key="1">
    <citation type="submission" date="2020-05" db="EMBL/GenBank/DDBJ databases">
        <title>Fertoebacter nigrum gen. nov., sp. nov., a new member of the family Rhodobacteraceae.</title>
        <authorList>
            <person name="Szuroczki S."/>
            <person name="Abbaszade G."/>
            <person name="Buni D."/>
            <person name="Schumann P."/>
            <person name="Toth E."/>
        </authorList>
    </citation>
    <scope>NUCLEOTIDE SEQUENCE</scope>
    <source>
        <strain evidence="1">RG-N-1a</strain>
    </source>
</reference>
<accession>A0A8X8GY92</accession>